<evidence type="ECO:0000256" key="1">
    <source>
        <dbReference type="ARBA" id="ARBA00004651"/>
    </source>
</evidence>
<keyword evidence="5 8" id="KW-0812">Transmembrane</keyword>
<dbReference type="EMBL" id="NIWU01000001">
    <property type="protein sequence ID" value="OXR34805.1"/>
    <property type="molecule type" value="Genomic_DNA"/>
</dbReference>
<feature type="transmembrane region" description="Helical" evidence="8">
    <location>
        <begin position="479"/>
        <end position="499"/>
    </location>
</feature>
<feature type="transmembrane region" description="Helical" evidence="8">
    <location>
        <begin position="90"/>
        <end position="114"/>
    </location>
</feature>
<organism evidence="10 11">
    <name type="scientific">Pseudomonas umsongensis</name>
    <dbReference type="NCBI Taxonomy" id="198618"/>
    <lineage>
        <taxon>Bacteria</taxon>
        <taxon>Pseudomonadati</taxon>
        <taxon>Pseudomonadota</taxon>
        <taxon>Gammaproteobacteria</taxon>
        <taxon>Pseudomonadales</taxon>
        <taxon>Pseudomonadaceae</taxon>
        <taxon>Pseudomonas</taxon>
    </lineage>
</organism>
<comment type="caution">
    <text evidence="10">The sequence shown here is derived from an EMBL/GenBank/DDBJ whole genome shotgun (WGS) entry which is preliminary data.</text>
</comment>
<dbReference type="InterPro" id="IPR006037">
    <property type="entry name" value="RCK_C"/>
</dbReference>
<feature type="transmembrane region" description="Helical" evidence="8">
    <location>
        <begin position="412"/>
        <end position="432"/>
    </location>
</feature>
<evidence type="ECO:0000256" key="3">
    <source>
        <dbReference type="ARBA" id="ARBA00022448"/>
    </source>
</evidence>
<evidence type="ECO:0000256" key="2">
    <source>
        <dbReference type="ARBA" id="ARBA00009854"/>
    </source>
</evidence>
<accession>A0ABX4DZK3</accession>
<dbReference type="NCBIfam" id="TIGR01625">
    <property type="entry name" value="YidE_YbjL_dupl"/>
    <property type="match status" value="1"/>
</dbReference>
<feature type="transmembrane region" description="Helical" evidence="8">
    <location>
        <begin position="389"/>
        <end position="406"/>
    </location>
</feature>
<dbReference type="Gene3D" id="3.30.70.1450">
    <property type="entry name" value="Regulator of K+ conductance, C-terminal domain"/>
    <property type="match status" value="1"/>
</dbReference>
<evidence type="ECO:0000256" key="6">
    <source>
        <dbReference type="ARBA" id="ARBA00022989"/>
    </source>
</evidence>
<feature type="domain" description="RCK C-terminal" evidence="9">
    <location>
        <begin position="209"/>
        <end position="291"/>
    </location>
</feature>
<dbReference type="Proteomes" id="UP000215455">
    <property type="component" value="Unassembled WGS sequence"/>
</dbReference>
<comment type="subcellular location">
    <subcellularLocation>
        <location evidence="1">Cell membrane</location>
        <topology evidence="1">Multi-pass membrane protein</topology>
    </subcellularLocation>
</comment>
<keyword evidence="11" id="KW-1185">Reference proteome</keyword>
<evidence type="ECO:0000256" key="7">
    <source>
        <dbReference type="ARBA" id="ARBA00023136"/>
    </source>
</evidence>
<feature type="domain" description="RCK C-terminal" evidence="9">
    <location>
        <begin position="296"/>
        <end position="379"/>
    </location>
</feature>
<feature type="transmembrane region" description="Helical" evidence="8">
    <location>
        <begin position="12"/>
        <end position="28"/>
    </location>
</feature>
<evidence type="ECO:0000256" key="8">
    <source>
        <dbReference type="SAM" id="Phobius"/>
    </source>
</evidence>
<comment type="similarity">
    <text evidence="2">Belongs to the AAE transporter (TC 2.A.81) family.</text>
</comment>
<dbReference type="Pfam" id="PF06826">
    <property type="entry name" value="Asp-Al_Ex"/>
    <property type="match status" value="2"/>
</dbReference>
<keyword evidence="3" id="KW-0813">Transport</keyword>
<feature type="transmembrane region" description="Helical" evidence="8">
    <location>
        <begin position="538"/>
        <end position="564"/>
    </location>
</feature>
<sequence>MLEFMLHALRSNPEIAVFLAIALGVFIGRIRIGSFHLGSVAGALLMGLLIGQIGLEVPAGMKSVFFVMFIYAVGFKSGPEFFGSLNRGTLKLVVLSVVLCATALGSILLMYAFYDFDAGFTAGLGAGALTDTAIMGTASSAINQLAIDAAAKAELNSHMAIAYAITYLFGTIGLIVFVGSVAPKLLGVDLKVSARELELELELGIANDEDAITVPYTRIVVRAHQVITNGSADGQRVADLEGQHQSLTIERVVRVGVVIERDEEFVLKAGDIVGVYAPREEVGTLTEWIGPEMDHPESLSFPTRQVDIVLTSPEFAGKTIHEARVRLASTQRLGCFVNTITRQGYDLPLLPNTVLRRGDVITLTGRTTSVEALADRLGRIRENNYKSDIAMHTLGMVVGSLLGLLTTHVGMIPVELGVGGGVLVTALVIGWFNSRHPEIGALPPAAQWAFSEFGLTAFGAVVGLLAGPAAFAAMKEHGISLLLSGAVVTILPPLVALYFGRYVLRLHPMILFGALAGAQTEAASMNKIIEQSGSNTPVIGFTVCYAISNVLLAVCGPIIIFVVAG</sequence>
<keyword evidence="6 8" id="KW-1133">Transmembrane helix</keyword>
<dbReference type="PANTHER" id="PTHR30445">
    <property type="entry name" value="K(+)_H(+) ANTIPORTER SUBUNIT KHTT"/>
    <property type="match status" value="1"/>
</dbReference>
<evidence type="ECO:0000256" key="4">
    <source>
        <dbReference type="ARBA" id="ARBA00022475"/>
    </source>
</evidence>
<name>A0ABX4DZK3_9PSED</name>
<dbReference type="InterPro" id="IPR006512">
    <property type="entry name" value="YidE_YbjL"/>
</dbReference>
<evidence type="ECO:0000313" key="10">
    <source>
        <dbReference type="EMBL" id="OXR34805.1"/>
    </source>
</evidence>
<protein>
    <submittedName>
        <fullName evidence="10">Aspartate-alanine antiporter</fullName>
    </submittedName>
</protein>
<dbReference type="Pfam" id="PF02080">
    <property type="entry name" value="TrkA_C"/>
    <property type="match status" value="1"/>
</dbReference>
<feature type="transmembrane region" description="Helical" evidence="8">
    <location>
        <begin position="35"/>
        <end position="53"/>
    </location>
</feature>
<feature type="transmembrane region" description="Helical" evidence="8">
    <location>
        <begin position="59"/>
        <end position="78"/>
    </location>
</feature>
<feature type="transmembrane region" description="Helical" evidence="8">
    <location>
        <begin position="160"/>
        <end position="182"/>
    </location>
</feature>
<dbReference type="InterPro" id="IPR036721">
    <property type="entry name" value="RCK_C_sf"/>
</dbReference>
<feature type="transmembrane region" description="Helical" evidence="8">
    <location>
        <begin position="453"/>
        <end position="473"/>
    </location>
</feature>
<keyword evidence="7 8" id="KW-0472">Membrane</keyword>
<proteinExistence type="inferred from homology"/>
<gene>
    <name evidence="10" type="primary">aspT</name>
    <name evidence="10" type="ORF">PSUM_02620</name>
</gene>
<dbReference type="SUPFAM" id="SSF116726">
    <property type="entry name" value="TrkA C-terminal domain-like"/>
    <property type="match status" value="2"/>
</dbReference>
<evidence type="ECO:0000313" key="11">
    <source>
        <dbReference type="Proteomes" id="UP000215455"/>
    </source>
</evidence>
<dbReference type="PROSITE" id="PS51202">
    <property type="entry name" value="RCK_C"/>
    <property type="match status" value="2"/>
</dbReference>
<dbReference type="InterPro" id="IPR022457">
    <property type="entry name" value="Asp_Ala_antiprt"/>
</dbReference>
<dbReference type="NCBIfam" id="TIGR03802">
    <property type="entry name" value="Asp_Ala_antiprt"/>
    <property type="match status" value="1"/>
</dbReference>
<reference evidence="10 11" key="1">
    <citation type="submission" date="2017-06" db="EMBL/GenBank/DDBJ databases">
        <authorList>
            <person name="Furmanczyk E.M."/>
        </authorList>
    </citation>
    <scope>NUCLEOTIDE SEQUENCE [LARGE SCALE GENOMIC DNA]</scope>
    <source>
        <strain evidence="10 11">DSM 16611</strain>
    </source>
</reference>
<evidence type="ECO:0000259" key="9">
    <source>
        <dbReference type="PROSITE" id="PS51202"/>
    </source>
</evidence>
<keyword evidence="4" id="KW-1003">Cell membrane</keyword>
<dbReference type="InterPro" id="IPR050144">
    <property type="entry name" value="AAE_transporter"/>
</dbReference>
<dbReference type="RefSeq" id="WP_083348924.1">
    <property type="nucleotide sequence ID" value="NZ_LT629767.1"/>
</dbReference>
<dbReference type="PANTHER" id="PTHR30445:SF9">
    <property type="match status" value="1"/>
</dbReference>
<evidence type="ECO:0000256" key="5">
    <source>
        <dbReference type="ARBA" id="ARBA00022692"/>
    </source>
</evidence>